<reference evidence="1" key="1">
    <citation type="submission" date="2019-11" db="EMBL/GenBank/DDBJ databases">
        <title>Nori genome reveals adaptations in red seaweeds to the harsh intertidal environment.</title>
        <authorList>
            <person name="Wang D."/>
            <person name="Mao Y."/>
        </authorList>
    </citation>
    <scope>NUCLEOTIDE SEQUENCE</scope>
    <source>
        <tissue evidence="1">Gametophyte</tissue>
    </source>
</reference>
<sequence>MEVGVPGPGGGTYLVDGGNGRSFAYPLPLRTAAGGWAADAEERRGAIAQPDGTWWRVAGLDADPALAAVAAAGAAGTYRLVQYAAADVGTPRGVAVDGGGGDAAATAAPPTDPAAWTSYYVTDAGAAVARLADMDGARDYFQFHPASAFRKHRLLTLLADGGRSHVVLVDRRLKVVTYTPAPVGVSAAMAGEGNAKRPLTHRSST</sequence>
<name>A0ACC3BRB6_PYRYE</name>
<proteinExistence type="predicted"/>
<evidence type="ECO:0000313" key="1">
    <source>
        <dbReference type="EMBL" id="KAK1859941.1"/>
    </source>
</evidence>
<keyword evidence="2" id="KW-1185">Reference proteome</keyword>
<dbReference type="EMBL" id="CM020618">
    <property type="protein sequence ID" value="KAK1859941.1"/>
    <property type="molecule type" value="Genomic_DNA"/>
</dbReference>
<protein>
    <submittedName>
        <fullName evidence="1">Uncharacterized protein</fullName>
    </submittedName>
</protein>
<gene>
    <name evidence="1" type="ORF">I4F81_002533</name>
</gene>
<accession>A0ACC3BRB6</accession>
<evidence type="ECO:0000313" key="2">
    <source>
        <dbReference type="Proteomes" id="UP000798662"/>
    </source>
</evidence>
<dbReference type="Proteomes" id="UP000798662">
    <property type="component" value="Chromosome 1"/>
</dbReference>
<organism evidence="1 2">
    <name type="scientific">Pyropia yezoensis</name>
    <name type="common">Susabi-nori</name>
    <name type="synonym">Porphyra yezoensis</name>
    <dbReference type="NCBI Taxonomy" id="2788"/>
    <lineage>
        <taxon>Eukaryota</taxon>
        <taxon>Rhodophyta</taxon>
        <taxon>Bangiophyceae</taxon>
        <taxon>Bangiales</taxon>
        <taxon>Bangiaceae</taxon>
        <taxon>Pyropia</taxon>
    </lineage>
</organism>
<comment type="caution">
    <text evidence="1">The sequence shown here is derived from an EMBL/GenBank/DDBJ whole genome shotgun (WGS) entry which is preliminary data.</text>
</comment>